<name>A0A3M0FVQ4_9FLAO</name>
<comment type="caution">
    <text evidence="1">The sequence shown here is derived from an EMBL/GenBank/DDBJ whole genome shotgun (WGS) entry which is preliminary data.</text>
</comment>
<protein>
    <recommendedName>
        <fullName evidence="3">DUF1795 domain-containing protein</fullName>
    </recommendedName>
</protein>
<dbReference type="AlphaFoldDB" id="A0A3M0FVQ4"/>
<evidence type="ECO:0000313" key="2">
    <source>
        <dbReference type="Proteomes" id="UP000281985"/>
    </source>
</evidence>
<reference evidence="1 2" key="1">
    <citation type="submission" date="2018-10" db="EMBL/GenBank/DDBJ databases">
        <title>Dokdonia luteus sp. nov., isolated from sea water.</title>
        <authorList>
            <person name="Zhou L.Y."/>
            <person name="Du Z.J."/>
        </authorList>
    </citation>
    <scope>NUCLEOTIDE SEQUENCE [LARGE SCALE GENOMIC DNA]</scope>
    <source>
        <strain evidence="1 2">SH27</strain>
    </source>
</reference>
<dbReference type="Proteomes" id="UP000281985">
    <property type="component" value="Unassembled WGS sequence"/>
</dbReference>
<organism evidence="1 2">
    <name type="scientific">Dokdonia sinensis</name>
    <dbReference type="NCBI Taxonomy" id="2479847"/>
    <lineage>
        <taxon>Bacteria</taxon>
        <taxon>Pseudomonadati</taxon>
        <taxon>Bacteroidota</taxon>
        <taxon>Flavobacteriia</taxon>
        <taxon>Flavobacteriales</taxon>
        <taxon>Flavobacteriaceae</taxon>
        <taxon>Dokdonia</taxon>
    </lineage>
</organism>
<evidence type="ECO:0000313" key="1">
    <source>
        <dbReference type="EMBL" id="RMB56037.1"/>
    </source>
</evidence>
<evidence type="ECO:0008006" key="3">
    <source>
        <dbReference type="Google" id="ProtNLM"/>
    </source>
</evidence>
<proteinExistence type="predicted"/>
<dbReference type="EMBL" id="REFV01000035">
    <property type="protein sequence ID" value="RMB56037.1"/>
    <property type="molecule type" value="Genomic_DNA"/>
</dbReference>
<keyword evidence="2" id="KW-1185">Reference proteome</keyword>
<accession>A0A3M0FVQ4</accession>
<gene>
    <name evidence="1" type="ORF">EAX61_16290</name>
</gene>
<sequence>MTASCSNRQYTLDNYANYPVKIAKQKIEYPNGDFSFSIPINWEWKVENYEYENILSGIDASSKPDKDGFVDLLSVQKIKSFGNKTDLKSEFEYYIELLETNWDAEVVETGKTDLLNQEAYFLHTKSDTGTYGEIETISFVVESETKGVFYNLTASASQTDDLKKNMAILIQCLKKFKSNNSG</sequence>